<dbReference type="EMBL" id="MU827321">
    <property type="protein sequence ID" value="KAJ7357449.1"/>
    <property type="molecule type" value="Genomic_DNA"/>
</dbReference>
<dbReference type="AlphaFoldDB" id="A0A9W9YLH1"/>
<gene>
    <name evidence="1" type="ORF">OS493_024965</name>
</gene>
<reference evidence="1" key="1">
    <citation type="submission" date="2023-01" db="EMBL/GenBank/DDBJ databases">
        <title>Genome assembly of the deep-sea coral Lophelia pertusa.</title>
        <authorList>
            <person name="Herrera S."/>
            <person name="Cordes E."/>
        </authorList>
    </citation>
    <scope>NUCLEOTIDE SEQUENCE</scope>
    <source>
        <strain evidence="1">USNM1676648</strain>
        <tissue evidence="1">Polyp</tissue>
    </source>
</reference>
<evidence type="ECO:0000313" key="1">
    <source>
        <dbReference type="EMBL" id="KAJ7357449.1"/>
    </source>
</evidence>
<name>A0A9W9YLH1_9CNID</name>
<evidence type="ECO:0000313" key="2">
    <source>
        <dbReference type="Proteomes" id="UP001163046"/>
    </source>
</evidence>
<keyword evidence="2" id="KW-1185">Reference proteome</keyword>
<proteinExistence type="predicted"/>
<sequence length="106" mass="11567">MWSIPIKSAGDANNVTLVNERDVKFYEVLSLDLLRNSVMALVELRVLEATKSVDGAVLISVPSSAKVNFFDLPSNTSLFSSHLFQAVSENVLGNVIVQDACLKLNE</sequence>
<accession>A0A9W9YLH1</accession>
<protein>
    <submittedName>
        <fullName evidence="1">Uncharacterized protein</fullName>
    </submittedName>
</protein>
<organism evidence="1 2">
    <name type="scientific">Desmophyllum pertusum</name>
    <dbReference type="NCBI Taxonomy" id="174260"/>
    <lineage>
        <taxon>Eukaryota</taxon>
        <taxon>Metazoa</taxon>
        <taxon>Cnidaria</taxon>
        <taxon>Anthozoa</taxon>
        <taxon>Hexacorallia</taxon>
        <taxon>Scleractinia</taxon>
        <taxon>Caryophylliina</taxon>
        <taxon>Caryophylliidae</taxon>
        <taxon>Desmophyllum</taxon>
    </lineage>
</organism>
<comment type="caution">
    <text evidence="1">The sequence shown here is derived from an EMBL/GenBank/DDBJ whole genome shotgun (WGS) entry which is preliminary data.</text>
</comment>
<dbReference type="Proteomes" id="UP001163046">
    <property type="component" value="Unassembled WGS sequence"/>
</dbReference>